<dbReference type="GO" id="GO:0006259">
    <property type="term" value="P:DNA metabolic process"/>
    <property type="evidence" value="ECO:0007669"/>
    <property type="project" value="InterPro"/>
</dbReference>
<proteinExistence type="predicted"/>
<evidence type="ECO:0000256" key="1">
    <source>
        <dbReference type="SAM" id="MobiDB-lite"/>
    </source>
</evidence>
<feature type="region of interest" description="Disordered" evidence="1">
    <location>
        <begin position="233"/>
        <end position="266"/>
    </location>
</feature>
<dbReference type="InterPro" id="IPR018330">
    <property type="entry name" value="RecT_fam"/>
</dbReference>
<dbReference type="AlphaFoldDB" id="A0A2S9I8B6"/>
<name>A0A2S9I8B6_9GAMM</name>
<dbReference type="EMBL" id="PDET01000014">
    <property type="protein sequence ID" value="PRD14015.1"/>
    <property type="molecule type" value="Genomic_DNA"/>
</dbReference>
<reference evidence="2 3" key="1">
    <citation type="submission" date="2017-10" db="EMBL/GenBank/DDBJ databases">
        <title>Draft genome of two endophytic bacteria isolated from 'guarana' Paullinia cupana (Mart.) Ducke.</title>
        <authorList>
            <person name="Siqueira K.A."/>
            <person name="Liotti R.G."/>
            <person name="Mendes T.A."/>
            <person name="Soares M.A."/>
        </authorList>
    </citation>
    <scope>NUCLEOTIDE SEQUENCE [LARGE SCALE GENOMIC DNA]</scope>
    <source>
        <strain evidence="2 3">342</strain>
    </source>
</reference>
<dbReference type="GO" id="GO:0003677">
    <property type="term" value="F:DNA binding"/>
    <property type="evidence" value="ECO:0007669"/>
    <property type="project" value="InterPro"/>
</dbReference>
<protein>
    <submittedName>
        <fullName evidence="2">Enterohemolysin</fullName>
    </submittedName>
</protein>
<organism evidence="2 3">
    <name type="scientific">Pantoea coffeiphila</name>
    <dbReference type="NCBI Taxonomy" id="1465635"/>
    <lineage>
        <taxon>Bacteria</taxon>
        <taxon>Pseudomonadati</taxon>
        <taxon>Pseudomonadota</taxon>
        <taxon>Gammaproteobacteria</taxon>
        <taxon>Enterobacterales</taxon>
        <taxon>Erwiniaceae</taxon>
        <taxon>Pantoea</taxon>
    </lineage>
</organism>
<gene>
    <name evidence="2" type="ORF">CQW29_18605</name>
</gene>
<dbReference type="OrthoDB" id="8909920at2"/>
<keyword evidence="3" id="KW-1185">Reference proteome</keyword>
<sequence length="374" mass="41684">MSDVMTMNSPSRGIDNISILTNGELFERLQRLSCVMANSGEMVPQHYRGKPDACMAIVMQAARWGMDPFAVAQKTHIVNGMLGYEAQLVNAVVTTMSPTIDRLHYDWFGPWENVIGKFVEKSSAKGNTYIAPGWSLADEKDVGVRVWATLRGEDAPRELVLYLSQAQVRNSTLWASDPRQQLAYLGVKRWARLYCPDVILGVYSYDELGTLEEKDVTPPARVSVAQLAATSAPQPDASLKIPTPEKSVSEVAPEPPAPSTPESDVQHLRDDIQNASTPGEAKQLRITIEEQKDALGITLFTELKNKAVQRYHQLNAMASISTQFESLSPDLEDATAKFQQLSTLVQRSQRVLDPQEYERYHVALLDMKADYIQE</sequence>
<dbReference type="RefSeq" id="WP_105594234.1">
    <property type="nucleotide sequence ID" value="NZ_PDET01000014.1"/>
</dbReference>
<evidence type="ECO:0000313" key="2">
    <source>
        <dbReference type="EMBL" id="PRD14015.1"/>
    </source>
</evidence>
<dbReference type="Proteomes" id="UP000239181">
    <property type="component" value="Unassembled WGS sequence"/>
</dbReference>
<evidence type="ECO:0000313" key="3">
    <source>
        <dbReference type="Proteomes" id="UP000239181"/>
    </source>
</evidence>
<comment type="caution">
    <text evidence="2">The sequence shown here is derived from an EMBL/GenBank/DDBJ whole genome shotgun (WGS) entry which is preliminary data.</text>
</comment>
<dbReference type="Pfam" id="PF03837">
    <property type="entry name" value="RecT"/>
    <property type="match status" value="1"/>
</dbReference>
<accession>A0A2S9I8B6</accession>